<evidence type="ECO:0008006" key="4">
    <source>
        <dbReference type="Google" id="ProtNLM"/>
    </source>
</evidence>
<feature type="coiled-coil region" evidence="1">
    <location>
        <begin position="214"/>
        <end position="252"/>
    </location>
</feature>
<organism evidence="2 3">
    <name type="scientific">Paraglaciecola hydrolytica</name>
    <dbReference type="NCBI Taxonomy" id="1799789"/>
    <lineage>
        <taxon>Bacteria</taxon>
        <taxon>Pseudomonadati</taxon>
        <taxon>Pseudomonadota</taxon>
        <taxon>Gammaproteobacteria</taxon>
        <taxon>Alteromonadales</taxon>
        <taxon>Alteromonadaceae</taxon>
        <taxon>Paraglaciecola</taxon>
    </lineage>
</organism>
<evidence type="ECO:0000313" key="3">
    <source>
        <dbReference type="Proteomes" id="UP000070299"/>
    </source>
</evidence>
<evidence type="ECO:0000256" key="1">
    <source>
        <dbReference type="SAM" id="Coils"/>
    </source>
</evidence>
<dbReference type="AlphaFoldDB" id="A0A148KN79"/>
<dbReference type="STRING" id="1799789.AX660_19270"/>
<dbReference type="RefSeq" id="WP_068379022.1">
    <property type="nucleotide sequence ID" value="NZ_LSNE01000009.1"/>
</dbReference>
<reference evidence="3" key="1">
    <citation type="submission" date="2016-02" db="EMBL/GenBank/DDBJ databases">
        <authorList>
            <person name="Schultz-Johansen M."/>
            <person name="Glaring M.A."/>
            <person name="Bech P.K."/>
            <person name="Stougaard P."/>
        </authorList>
    </citation>
    <scope>NUCLEOTIDE SEQUENCE [LARGE SCALE GENOMIC DNA]</scope>
    <source>
        <strain evidence="3">S66</strain>
    </source>
</reference>
<comment type="caution">
    <text evidence="2">The sequence shown here is derived from an EMBL/GenBank/DDBJ whole genome shotgun (WGS) entry which is preliminary data.</text>
</comment>
<proteinExistence type="predicted"/>
<dbReference type="OrthoDB" id="7062138at2"/>
<dbReference type="EMBL" id="LSNE01000009">
    <property type="protein sequence ID" value="KXI27695.1"/>
    <property type="molecule type" value="Genomic_DNA"/>
</dbReference>
<dbReference type="Proteomes" id="UP000070299">
    <property type="component" value="Unassembled WGS sequence"/>
</dbReference>
<sequence>MKKGLMIFALLIAGFAWYVLSGAGDFIRSQIEQQGSKYLGAAVSVASVDLALTEGRMDINSLNIENPSGFSNENAFSVDSITLDLGDVINEPYIVQTININAPTFLYELDAGGQGNLLVLKDNLMANLPKTNNESASKEGANPLLIVENVTVSKVRLKFNFEKLSTGDLKIDTKEYEVILPTFNAGPLGQPNGLPADQVGLAVINAMLDNVISAAKSEVKKRLAEEAKKKVKEELEKQKDKLLEKASDKLKGILS</sequence>
<name>A0A148KN79_9ALTE</name>
<keyword evidence="3" id="KW-1185">Reference proteome</keyword>
<gene>
    <name evidence="2" type="ORF">AX660_19270</name>
</gene>
<accession>A0A148KN79</accession>
<protein>
    <recommendedName>
        <fullName evidence="4">AsmA domain-containing protein</fullName>
    </recommendedName>
</protein>
<evidence type="ECO:0000313" key="2">
    <source>
        <dbReference type="EMBL" id="KXI27695.1"/>
    </source>
</evidence>
<keyword evidence="1" id="KW-0175">Coiled coil</keyword>